<dbReference type="Pfam" id="PF17768">
    <property type="entry name" value="RecJ_OB"/>
    <property type="match status" value="1"/>
</dbReference>
<evidence type="ECO:0000313" key="9">
    <source>
        <dbReference type="EMBL" id="KXK09666.1"/>
    </source>
</evidence>
<evidence type="ECO:0000313" key="10">
    <source>
        <dbReference type="Proteomes" id="UP000070449"/>
    </source>
</evidence>
<evidence type="ECO:0000256" key="5">
    <source>
        <dbReference type="ARBA" id="ARBA00022839"/>
    </source>
</evidence>
<dbReference type="Gene3D" id="3.90.1640.30">
    <property type="match status" value="1"/>
</dbReference>
<dbReference type="STRING" id="1617427.UZ20_WS6002000362"/>
<dbReference type="Gene3D" id="3.10.310.30">
    <property type="match status" value="1"/>
</dbReference>
<dbReference type="InterPro" id="IPR038763">
    <property type="entry name" value="DHH_sf"/>
</dbReference>
<dbReference type="PANTHER" id="PTHR30255">
    <property type="entry name" value="SINGLE-STRANDED-DNA-SPECIFIC EXONUCLEASE RECJ"/>
    <property type="match status" value="1"/>
</dbReference>
<evidence type="ECO:0000256" key="4">
    <source>
        <dbReference type="ARBA" id="ARBA00022801"/>
    </source>
</evidence>
<sequence>MVWNLLTQVPDEISIQLKEYEPIVRQLLYNRKITDLETAENFFSPSLDQLLSPFNLPDIQKAVNTILYAIKSKQKIFVYGDYDVDGVCATTIVFDFLYRRLQADVVPYIPDRFVEGYGLSKAGLDTIIRQKGQLIITVDCGIRDIELVSKYSKKGLDFIISDHHELPEVKGKITFPEKALAVVHPKRPDSDYKFKEISGAGVAYKLMCALEETAYEQKLLHEKRATTDYLDLVALSTVCDVMPLVSENRTLVSSGIDKIRENPNKGIAALLNIAQVQRNEISTYHLGYILGPRINAGGRISKAIDGVRLMSSHNQNTISKVAEELDLLNKERQKQTLETMQSAEKFIEGKIPKLIFIAQPDWSEGIVGLVAGKLSQSYYRPTLVATILEDKVKGSARSVPGFNITEAIANSANKLTRFGGHEQAAGFSLKRDNLEDFMNEITEYVNTNLSETDLVQTLRIDAELNLSEINFDLIDSINRFEPFGHGNNTPLFCVRNIPIKNVFTLGKNLEHVKIVTHNANGLELIGFGMSDRYEELKHCVKIDAVGHLSTNTWRDKKTIQLVIKDFINV</sequence>
<dbReference type="InterPro" id="IPR004610">
    <property type="entry name" value="RecJ"/>
</dbReference>
<evidence type="ECO:0000256" key="2">
    <source>
        <dbReference type="ARBA" id="ARBA00019841"/>
    </source>
</evidence>
<feature type="domain" description="RecJ OB" evidence="8">
    <location>
        <begin position="460"/>
        <end position="565"/>
    </location>
</feature>
<dbReference type="PATRIC" id="fig|1617427.3.peg.382"/>
<comment type="caution">
    <text evidence="9">The sequence shown here is derived from an EMBL/GenBank/DDBJ whole genome shotgun (WGS) entry which is preliminary data.</text>
</comment>
<dbReference type="NCBIfam" id="TIGR00644">
    <property type="entry name" value="recJ"/>
    <property type="match status" value="1"/>
</dbReference>
<evidence type="ECO:0000256" key="3">
    <source>
        <dbReference type="ARBA" id="ARBA00022722"/>
    </source>
</evidence>
<keyword evidence="3" id="KW-0540">Nuclease</keyword>
<dbReference type="Proteomes" id="UP000070449">
    <property type="component" value="Unassembled WGS sequence"/>
</dbReference>
<dbReference type="SUPFAM" id="SSF64182">
    <property type="entry name" value="DHH phosphoesterases"/>
    <property type="match status" value="1"/>
</dbReference>
<feature type="domain" description="DDH" evidence="6">
    <location>
        <begin position="75"/>
        <end position="236"/>
    </location>
</feature>
<proteinExistence type="inferred from homology"/>
<dbReference type="GO" id="GO:0008409">
    <property type="term" value="F:5'-3' exonuclease activity"/>
    <property type="evidence" value="ECO:0007669"/>
    <property type="project" value="InterPro"/>
</dbReference>
<dbReference type="Pfam" id="PF01368">
    <property type="entry name" value="DHH"/>
    <property type="match status" value="1"/>
</dbReference>
<comment type="similarity">
    <text evidence="1">Belongs to the RecJ family.</text>
</comment>
<organism evidence="9 10">
    <name type="scientific">candidate division WS6 bacterium OLB21</name>
    <dbReference type="NCBI Taxonomy" id="1617427"/>
    <lineage>
        <taxon>Bacteria</taxon>
        <taxon>Candidatus Dojkabacteria</taxon>
    </lineage>
</organism>
<dbReference type="AlphaFoldDB" id="A0A136KJR6"/>
<reference evidence="9 10" key="1">
    <citation type="submission" date="2015-02" db="EMBL/GenBank/DDBJ databases">
        <title>Improved understanding of the partial-nitritation anammox process through 23 genomes representing the majority of the microbial community.</title>
        <authorList>
            <person name="Speth D.R."/>
            <person name="In T Zandt M."/>
            <person name="Guerrero Cruz S."/>
            <person name="Jetten M.S."/>
            <person name="Dutilh B.E."/>
        </authorList>
    </citation>
    <scope>NUCLEOTIDE SEQUENCE [LARGE SCALE GENOMIC DNA]</scope>
    <source>
        <strain evidence="9">OLB21</strain>
    </source>
</reference>
<dbReference type="EMBL" id="JYPD01000013">
    <property type="protein sequence ID" value="KXK09666.1"/>
    <property type="molecule type" value="Genomic_DNA"/>
</dbReference>
<dbReference type="GO" id="GO:0006281">
    <property type="term" value="P:DNA repair"/>
    <property type="evidence" value="ECO:0007669"/>
    <property type="project" value="InterPro"/>
</dbReference>
<keyword evidence="4 9" id="KW-0378">Hydrolase</keyword>
<name>A0A136KJR6_9BACT</name>
<evidence type="ECO:0000259" key="8">
    <source>
        <dbReference type="Pfam" id="PF17768"/>
    </source>
</evidence>
<evidence type="ECO:0000259" key="7">
    <source>
        <dbReference type="Pfam" id="PF02272"/>
    </source>
</evidence>
<dbReference type="PANTHER" id="PTHR30255:SF2">
    <property type="entry name" value="SINGLE-STRANDED-DNA-SPECIFIC EXONUCLEASE RECJ"/>
    <property type="match status" value="1"/>
</dbReference>
<evidence type="ECO:0000259" key="6">
    <source>
        <dbReference type="Pfam" id="PF01368"/>
    </source>
</evidence>
<feature type="domain" description="DHHA1" evidence="7">
    <location>
        <begin position="357"/>
        <end position="446"/>
    </location>
</feature>
<dbReference type="InterPro" id="IPR003156">
    <property type="entry name" value="DHHA1_dom"/>
</dbReference>
<dbReference type="GO" id="GO:0006310">
    <property type="term" value="P:DNA recombination"/>
    <property type="evidence" value="ECO:0007669"/>
    <property type="project" value="InterPro"/>
</dbReference>
<protein>
    <recommendedName>
        <fullName evidence="2">Single-stranded-DNA-specific exonuclease RecJ</fullName>
    </recommendedName>
</protein>
<keyword evidence="5 9" id="KW-0269">Exonuclease</keyword>
<evidence type="ECO:0000256" key="1">
    <source>
        <dbReference type="ARBA" id="ARBA00005915"/>
    </source>
</evidence>
<dbReference type="Pfam" id="PF02272">
    <property type="entry name" value="DHHA1"/>
    <property type="match status" value="1"/>
</dbReference>
<accession>A0A136KJR6</accession>
<dbReference type="InterPro" id="IPR051673">
    <property type="entry name" value="SSDNA_exonuclease_RecJ"/>
</dbReference>
<dbReference type="InterPro" id="IPR041122">
    <property type="entry name" value="RecJ_OB"/>
</dbReference>
<dbReference type="GO" id="GO:0003676">
    <property type="term" value="F:nucleic acid binding"/>
    <property type="evidence" value="ECO:0007669"/>
    <property type="project" value="InterPro"/>
</dbReference>
<gene>
    <name evidence="9" type="primary">recJ</name>
    <name evidence="9" type="ORF">UZ20_WS6002000362</name>
</gene>
<dbReference type="InterPro" id="IPR001667">
    <property type="entry name" value="DDH_dom"/>
</dbReference>